<dbReference type="GeneID" id="5980009"/>
<dbReference type="KEGG" id="pno:SNOG_12880"/>
<sequence length="83" mass="9499">MRITHDQAVCNVVKNGKHVALSDQYRRQPRFCEHSKDLSPAERVNWVIQVAKKQRCGKVTYSCLEKLVASFTIFLCQVAILHG</sequence>
<proteinExistence type="predicted"/>
<protein>
    <submittedName>
        <fullName evidence="1">Uncharacterized protein</fullName>
    </submittedName>
</protein>
<dbReference type="RefSeq" id="XP_001803096.1">
    <property type="nucleotide sequence ID" value="XM_001803044.1"/>
</dbReference>
<dbReference type="EMBL" id="CH445348">
    <property type="protein sequence ID" value="EAT79680.1"/>
    <property type="molecule type" value="Genomic_DNA"/>
</dbReference>
<dbReference type="Proteomes" id="UP000001055">
    <property type="component" value="Unassembled WGS sequence"/>
</dbReference>
<evidence type="ECO:0000313" key="1">
    <source>
        <dbReference type="EMBL" id="EAT79680.1"/>
    </source>
</evidence>
<reference evidence="2" key="1">
    <citation type="journal article" date="2007" name="Plant Cell">
        <title>Dothideomycete-plant interactions illuminated by genome sequencing and EST analysis of the wheat pathogen Stagonospora nodorum.</title>
        <authorList>
            <person name="Hane J.K."/>
            <person name="Lowe R.G."/>
            <person name="Solomon P.S."/>
            <person name="Tan K.C."/>
            <person name="Schoch C.L."/>
            <person name="Spatafora J.W."/>
            <person name="Crous P.W."/>
            <person name="Kodira C."/>
            <person name="Birren B.W."/>
            <person name="Galagan J.E."/>
            <person name="Torriani S.F."/>
            <person name="McDonald B.A."/>
            <person name="Oliver R.P."/>
        </authorList>
    </citation>
    <scope>NUCLEOTIDE SEQUENCE [LARGE SCALE GENOMIC DNA]</scope>
    <source>
        <strain evidence="2">SN15 / ATCC MYA-4574 / FGSC 10173</strain>
    </source>
</reference>
<evidence type="ECO:0000313" key="2">
    <source>
        <dbReference type="Proteomes" id="UP000001055"/>
    </source>
</evidence>
<dbReference type="AlphaFoldDB" id="Q0U5T4"/>
<organism evidence="1 2">
    <name type="scientific">Phaeosphaeria nodorum (strain SN15 / ATCC MYA-4574 / FGSC 10173)</name>
    <name type="common">Glume blotch fungus</name>
    <name type="synonym">Parastagonospora nodorum</name>
    <dbReference type="NCBI Taxonomy" id="321614"/>
    <lineage>
        <taxon>Eukaryota</taxon>
        <taxon>Fungi</taxon>
        <taxon>Dikarya</taxon>
        <taxon>Ascomycota</taxon>
        <taxon>Pezizomycotina</taxon>
        <taxon>Dothideomycetes</taxon>
        <taxon>Pleosporomycetidae</taxon>
        <taxon>Pleosporales</taxon>
        <taxon>Pleosporineae</taxon>
        <taxon>Phaeosphaeriaceae</taxon>
        <taxon>Parastagonospora</taxon>
    </lineage>
</organism>
<dbReference type="InParanoid" id="Q0U5T4"/>
<gene>
    <name evidence="1" type="ORF">SNOG_12880</name>
</gene>
<accession>Q0U5T4</accession>
<name>Q0U5T4_PHANO</name>